<keyword evidence="1" id="KW-0812">Transmembrane</keyword>
<evidence type="ECO:0000256" key="1">
    <source>
        <dbReference type="SAM" id="Phobius"/>
    </source>
</evidence>
<keyword evidence="1" id="KW-0472">Membrane</keyword>
<dbReference type="EMBL" id="GBXM01015479">
    <property type="protein sequence ID" value="JAH93098.1"/>
    <property type="molecule type" value="Transcribed_RNA"/>
</dbReference>
<reference evidence="2" key="2">
    <citation type="journal article" date="2015" name="Fish Shellfish Immunol.">
        <title>Early steps in the European eel (Anguilla anguilla)-Vibrio vulnificus interaction in the gills: Role of the RtxA13 toxin.</title>
        <authorList>
            <person name="Callol A."/>
            <person name="Pajuelo D."/>
            <person name="Ebbesson L."/>
            <person name="Teles M."/>
            <person name="MacKenzie S."/>
            <person name="Amaro C."/>
        </authorList>
    </citation>
    <scope>NUCLEOTIDE SEQUENCE</scope>
</reference>
<proteinExistence type="predicted"/>
<accession>A0A0E9WUB2</accession>
<protein>
    <submittedName>
        <fullName evidence="2">Uncharacterized protein</fullName>
    </submittedName>
</protein>
<organism evidence="2">
    <name type="scientific">Anguilla anguilla</name>
    <name type="common">European freshwater eel</name>
    <name type="synonym">Muraena anguilla</name>
    <dbReference type="NCBI Taxonomy" id="7936"/>
    <lineage>
        <taxon>Eukaryota</taxon>
        <taxon>Metazoa</taxon>
        <taxon>Chordata</taxon>
        <taxon>Craniata</taxon>
        <taxon>Vertebrata</taxon>
        <taxon>Euteleostomi</taxon>
        <taxon>Actinopterygii</taxon>
        <taxon>Neopterygii</taxon>
        <taxon>Teleostei</taxon>
        <taxon>Anguilliformes</taxon>
        <taxon>Anguillidae</taxon>
        <taxon>Anguilla</taxon>
    </lineage>
</organism>
<sequence>MDSVPHSVYLCVALFKLYGLPHVDCFVGALLEVLSLFLYIFFVRI</sequence>
<dbReference type="AlphaFoldDB" id="A0A0E9WUB2"/>
<name>A0A0E9WUB2_ANGAN</name>
<evidence type="ECO:0000313" key="2">
    <source>
        <dbReference type="EMBL" id="JAH93098.1"/>
    </source>
</evidence>
<feature type="transmembrane region" description="Helical" evidence="1">
    <location>
        <begin position="20"/>
        <end position="42"/>
    </location>
</feature>
<keyword evidence="1" id="KW-1133">Transmembrane helix</keyword>
<reference evidence="2" key="1">
    <citation type="submission" date="2014-11" db="EMBL/GenBank/DDBJ databases">
        <authorList>
            <person name="Amaro Gonzalez C."/>
        </authorList>
    </citation>
    <scope>NUCLEOTIDE SEQUENCE</scope>
</reference>